<comment type="caution">
    <text evidence="1">The sequence shown here is derived from an EMBL/GenBank/DDBJ whole genome shotgun (WGS) entry which is preliminary data.</text>
</comment>
<evidence type="ECO:0000313" key="2">
    <source>
        <dbReference type="Proteomes" id="UP000248749"/>
    </source>
</evidence>
<dbReference type="EMBL" id="POUB01000093">
    <property type="protein sequence ID" value="PZF97578.1"/>
    <property type="molecule type" value="Genomic_DNA"/>
</dbReference>
<name>A0A2W2D1L3_9ACTN</name>
<dbReference type="AlphaFoldDB" id="A0A2W2D1L3"/>
<keyword evidence="2" id="KW-1185">Reference proteome</keyword>
<dbReference type="OrthoDB" id="3384378at2"/>
<reference evidence="1 2" key="1">
    <citation type="submission" date="2018-01" db="EMBL/GenBank/DDBJ databases">
        <title>Draft genome sequence of Salinispora sp. 13K206.</title>
        <authorList>
            <person name="Sahin N."/>
            <person name="Saygin H."/>
            <person name="Ay H."/>
        </authorList>
    </citation>
    <scope>NUCLEOTIDE SEQUENCE [LARGE SCALE GENOMIC DNA]</scope>
    <source>
        <strain evidence="1 2">13K206</strain>
    </source>
</reference>
<gene>
    <name evidence="1" type="ORF">C1I99_15310</name>
</gene>
<organism evidence="1 2">
    <name type="scientific">Micromonospora deserti</name>
    <dbReference type="NCBI Taxonomy" id="2070366"/>
    <lineage>
        <taxon>Bacteria</taxon>
        <taxon>Bacillati</taxon>
        <taxon>Actinomycetota</taxon>
        <taxon>Actinomycetes</taxon>
        <taxon>Micromonosporales</taxon>
        <taxon>Micromonosporaceae</taxon>
        <taxon>Micromonospora</taxon>
    </lineage>
</organism>
<proteinExistence type="predicted"/>
<evidence type="ECO:0000313" key="1">
    <source>
        <dbReference type="EMBL" id="PZF97578.1"/>
    </source>
</evidence>
<accession>A0A2W2D1L3</accession>
<protein>
    <submittedName>
        <fullName evidence="1">Uncharacterized protein</fullName>
    </submittedName>
</protein>
<sequence length="131" mass="14205">MPALLAAAERHLRVDGAGGLAAAMTRSHLDDGRCVGWYGPPTPGWRVAVDAERAGAPVPAALARRFGRADFWARWTRAECFCKLADVPVAAWWRRHGLGVPPETPAVWRTLRLADLVVTVAFAPLPHPPRG</sequence>
<dbReference type="Proteomes" id="UP000248749">
    <property type="component" value="Unassembled WGS sequence"/>
</dbReference>